<organism evidence="1 2">
    <name type="scientific">Rhizophagus irregularis</name>
    <dbReference type="NCBI Taxonomy" id="588596"/>
    <lineage>
        <taxon>Eukaryota</taxon>
        <taxon>Fungi</taxon>
        <taxon>Fungi incertae sedis</taxon>
        <taxon>Mucoromycota</taxon>
        <taxon>Glomeromycotina</taxon>
        <taxon>Glomeromycetes</taxon>
        <taxon>Glomerales</taxon>
        <taxon>Glomeraceae</taxon>
        <taxon>Rhizophagus</taxon>
    </lineage>
</organism>
<proteinExistence type="predicted"/>
<evidence type="ECO:0000313" key="2">
    <source>
        <dbReference type="Proteomes" id="UP000234323"/>
    </source>
</evidence>
<reference evidence="1 2" key="1">
    <citation type="submission" date="2015-10" db="EMBL/GenBank/DDBJ databases">
        <title>Genome analyses suggest a sexual origin of heterokaryosis in a supposedly ancient asexual fungus.</title>
        <authorList>
            <person name="Ropars J."/>
            <person name="Sedzielewska K."/>
            <person name="Noel J."/>
            <person name="Charron P."/>
            <person name="Farinelli L."/>
            <person name="Marton T."/>
            <person name="Kruger M."/>
            <person name="Pelin A."/>
            <person name="Brachmann A."/>
            <person name="Corradi N."/>
        </authorList>
    </citation>
    <scope>NUCLEOTIDE SEQUENCE [LARGE SCALE GENOMIC DNA]</scope>
    <source>
        <strain evidence="1 2">A4</strain>
    </source>
</reference>
<dbReference type="AlphaFoldDB" id="A0A2I1H818"/>
<name>A0A2I1H818_9GLOM</name>
<gene>
    <name evidence="1" type="ORF">RhiirA4_410244</name>
</gene>
<dbReference type="EMBL" id="LLXI01001751">
    <property type="protein sequence ID" value="PKY55018.1"/>
    <property type="molecule type" value="Genomic_DNA"/>
</dbReference>
<dbReference type="VEuPathDB" id="FungiDB:RhiirFUN_023017"/>
<dbReference type="VEuPathDB" id="FungiDB:FUN_017680"/>
<comment type="caution">
    <text evidence="1">The sequence shown here is derived from an EMBL/GenBank/DDBJ whole genome shotgun (WGS) entry which is preliminary data.</text>
</comment>
<evidence type="ECO:0000313" key="1">
    <source>
        <dbReference type="EMBL" id="PKY55018.1"/>
    </source>
</evidence>
<accession>A0A2I1H818</accession>
<keyword evidence="2" id="KW-1185">Reference proteome</keyword>
<dbReference type="VEuPathDB" id="FungiDB:RhiirA1_409552"/>
<sequence>MSKPVQPIRWKPLELIGILTYLNDNFELWCANHRNACNMAIRETNINRDEKATYAKIYNLIRAMEEFHQSGRKPSSYNVMWDDKNIYDLVEKMYNKSKMKQESEKGKVITVDDDIEMSISDDQTNIEIMSQSIAPLSIEAVNKLCDEKINQVYENQALVIKKIEEANDTFEKSNVKIYYSAERAKSICDEKLSKIVQLRSELTEMINSANVKYEELKNFQ</sequence>
<protein>
    <submittedName>
        <fullName evidence="1">Uncharacterized protein</fullName>
    </submittedName>
</protein>
<dbReference type="Proteomes" id="UP000234323">
    <property type="component" value="Unassembled WGS sequence"/>
</dbReference>